<sequence length="206" mass="23439">MTFFGDSTYLFPAITDQGHIEVVQLLHASRYIVKFLEGFGTTFSPIRSDITGNIEKLQTKYDTDPATFSHLEAMFLDEQENKTTNYAGISGLWLKRALEFIYVFLSGYLEEHKAGKASQSLHPLIQKSYDETLSQYHGWLVQKLFSIISIAAPSRTGLMNILCNGTNLDEEQFINDLQVYLDSLSSNLEVFKSLLIEYNLENNDKV</sequence>
<name>A0A6P7THS1_9MOLL</name>
<dbReference type="RefSeq" id="XP_029650960.1">
    <property type="nucleotide sequence ID" value="XM_029795100.2"/>
</dbReference>
<proteinExistence type="predicted"/>
<gene>
    <name evidence="4 5 6 7 8" type="primary">LOC115224284</name>
</gene>
<keyword evidence="1" id="KW-0813">Transport</keyword>
<dbReference type="RefSeq" id="XP_029650961.1">
    <property type="nucleotide sequence ID" value="XM_029795101.2"/>
</dbReference>
<dbReference type="InterPro" id="IPR014830">
    <property type="entry name" value="Glycolipid_transfer_prot_dom"/>
</dbReference>
<dbReference type="FunFam" id="1.10.3520.10:FF:000001">
    <property type="entry name" value="Pleckstrin domain-containing family A member 8"/>
    <property type="match status" value="1"/>
</dbReference>
<dbReference type="GO" id="GO:0016020">
    <property type="term" value="C:membrane"/>
    <property type="evidence" value="ECO:0007669"/>
    <property type="project" value="TreeGrafter"/>
</dbReference>
<dbReference type="RefSeq" id="XP_029650963.1">
    <property type="nucleotide sequence ID" value="XM_029795103.2"/>
</dbReference>
<keyword evidence="3" id="KW-1185">Reference proteome</keyword>
<dbReference type="RefSeq" id="XP_036369065.1">
    <property type="nucleotide sequence ID" value="XM_036513172.1"/>
</dbReference>
<evidence type="ECO:0000313" key="8">
    <source>
        <dbReference type="RefSeq" id="XP_036369065.1"/>
    </source>
</evidence>
<evidence type="ECO:0000313" key="5">
    <source>
        <dbReference type="RefSeq" id="XP_029650961.1"/>
    </source>
</evidence>
<evidence type="ECO:0000313" key="6">
    <source>
        <dbReference type="RefSeq" id="XP_029650962.1"/>
    </source>
</evidence>
<dbReference type="PANTHER" id="PTHR10219">
    <property type="entry name" value="GLYCOLIPID TRANSFER PROTEIN-RELATED"/>
    <property type="match status" value="1"/>
</dbReference>
<evidence type="ECO:0000256" key="1">
    <source>
        <dbReference type="ARBA" id="ARBA00022448"/>
    </source>
</evidence>
<evidence type="ECO:0000259" key="2">
    <source>
        <dbReference type="Pfam" id="PF08718"/>
    </source>
</evidence>
<accession>A0A6P7THS1</accession>
<evidence type="ECO:0000313" key="3">
    <source>
        <dbReference type="Proteomes" id="UP000515154"/>
    </source>
</evidence>
<dbReference type="Proteomes" id="UP000515154">
    <property type="component" value="Linkage group LG25"/>
</dbReference>
<dbReference type="GO" id="GO:0005829">
    <property type="term" value="C:cytosol"/>
    <property type="evidence" value="ECO:0007669"/>
    <property type="project" value="TreeGrafter"/>
</dbReference>
<dbReference type="PANTHER" id="PTHR10219:SF25">
    <property type="entry name" value="PLECKSTRIN HOMOLOGY DOMAIN-CONTAINING FAMILY A MEMBER 8"/>
    <property type="match status" value="1"/>
</dbReference>
<dbReference type="InterPro" id="IPR036497">
    <property type="entry name" value="GLTP_sf"/>
</dbReference>
<protein>
    <submittedName>
        <fullName evidence="4 5">Glycolipid transfer protein isoform X1</fullName>
    </submittedName>
</protein>
<dbReference type="GO" id="GO:1902388">
    <property type="term" value="F:ceramide 1-phosphate transfer activity"/>
    <property type="evidence" value="ECO:0007669"/>
    <property type="project" value="TreeGrafter"/>
</dbReference>
<dbReference type="SUPFAM" id="SSF110004">
    <property type="entry name" value="Glycolipid transfer protein, GLTP"/>
    <property type="match status" value="1"/>
</dbReference>
<organism evidence="3 7">
    <name type="scientific">Octopus sinensis</name>
    <name type="common">East Asian common octopus</name>
    <dbReference type="NCBI Taxonomy" id="2607531"/>
    <lineage>
        <taxon>Eukaryota</taxon>
        <taxon>Metazoa</taxon>
        <taxon>Spiralia</taxon>
        <taxon>Lophotrochozoa</taxon>
        <taxon>Mollusca</taxon>
        <taxon>Cephalopoda</taxon>
        <taxon>Coleoidea</taxon>
        <taxon>Octopodiformes</taxon>
        <taxon>Octopoda</taxon>
        <taxon>Incirrata</taxon>
        <taxon>Octopodidae</taxon>
        <taxon>Octopus</taxon>
    </lineage>
</organism>
<dbReference type="Gene3D" id="1.10.3520.10">
    <property type="entry name" value="Glycolipid transfer protein"/>
    <property type="match status" value="1"/>
</dbReference>
<dbReference type="GO" id="GO:1902387">
    <property type="term" value="F:ceramide 1-phosphate binding"/>
    <property type="evidence" value="ECO:0007669"/>
    <property type="project" value="TreeGrafter"/>
</dbReference>
<evidence type="ECO:0000313" key="7">
    <source>
        <dbReference type="RefSeq" id="XP_029650963.1"/>
    </source>
</evidence>
<dbReference type="RefSeq" id="XP_029650962.1">
    <property type="nucleotide sequence ID" value="XM_029795102.2"/>
</dbReference>
<dbReference type="Pfam" id="PF08718">
    <property type="entry name" value="GLTP"/>
    <property type="match status" value="1"/>
</dbReference>
<dbReference type="AlphaFoldDB" id="A0A6P7THS1"/>
<reference evidence="4 5" key="1">
    <citation type="submission" date="2025-08" db="UniProtKB">
        <authorList>
            <consortium name="RefSeq"/>
        </authorList>
    </citation>
    <scope>IDENTIFICATION</scope>
</reference>
<evidence type="ECO:0000313" key="4">
    <source>
        <dbReference type="RefSeq" id="XP_029650960.1"/>
    </source>
</evidence>
<dbReference type="KEGG" id="osn:115224284"/>
<feature type="domain" description="Glycolipid transfer protein" evidence="2">
    <location>
        <begin position="20"/>
        <end position="163"/>
    </location>
</feature>